<dbReference type="InterPro" id="IPR026501">
    <property type="entry name" value="Limbin/EVC"/>
</dbReference>
<evidence type="ECO:0000256" key="6">
    <source>
        <dbReference type="ARBA" id="ARBA00022989"/>
    </source>
</evidence>
<keyword evidence="6" id="KW-1133">Transmembrane helix</keyword>
<keyword evidence="13" id="KW-1185">Reference proteome</keyword>
<evidence type="ECO:0000256" key="7">
    <source>
        <dbReference type="ARBA" id="ARBA00023136"/>
    </source>
</evidence>
<dbReference type="GO" id="GO:0007224">
    <property type="term" value="P:smoothened signaling pathway"/>
    <property type="evidence" value="ECO:0007669"/>
    <property type="project" value="InterPro"/>
</dbReference>
<evidence type="ECO:0000256" key="11">
    <source>
        <dbReference type="SAM" id="MobiDB-lite"/>
    </source>
</evidence>
<evidence type="ECO:0000256" key="3">
    <source>
        <dbReference type="ARBA" id="ARBA00022475"/>
    </source>
</evidence>
<organism evidence="12 13">
    <name type="scientific">Candidula unifasciata</name>
    <dbReference type="NCBI Taxonomy" id="100452"/>
    <lineage>
        <taxon>Eukaryota</taxon>
        <taxon>Metazoa</taxon>
        <taxon>Spiralia</taxon>
        <taxon>Lophotrochozoa</taxon>
        <taxon>Mollusca</taxon>
        <taxon>Gastropoda</taxon>
        <taxon>Heterobranchia</taxon>
        <taxon>Euthyneura</taxon>
        <taxon>Panpulmonata</taxon>
        <taxon>Eupulmonata</taxon>
        <taxon>Stylommatophora</taxon>
        <taxon>Helicina</taxon>
        <taxon>Helicoidea</taxon>
        <taxon>Geomitridae</taxon>
        <taxon>Candidula</taxon>
    </lineage>
</organism>
<keyword evidence="8" id="KW-0206">Cytoskeleton</keyword>
<name>A0A8S3ZG05_9EUPU</name>
<keyword evidence="9" id="KW-0966">Cell projection</keyword>
<protein>
    <submittedName>
        <fullName evidence="12">Uncharacterized protein</fullName>
    </submittedName>
</protein>
<evidence type="ECO:0000256" key="5">
    <source>
        <dbReference type="ARBA" id="ARBA00022692"/>
    </source>
</evidence>
<evidence type="ECO:0000256" key="9">
    <source>
        <dbReference type="ARBA" id="ARBA00023273"/>
    </source>
</evidence>
<dbReference type="PANTHER" id="PTHR16795">
    <property type="entry name" value="LIMBIN/ELLIS-VAN CREVELD PROTEIN"/>
    <property type="match status" value="1"/>
</dbReference>
<keyword evidence="5" id="KW-0812">Transmembrane</keyword>
<evidence type="ECO:0000256" key="1">
    <source>
        <dbReference type="ARBA" id="ARBA00004120"/>
    </source>
</evidence>
<keyword evidence="10" id="KW-0175">Coiled coil</keyword>
<feature type="region of interest" description="Disordered" evidence="11">
    <location>
        <begin position="423"/>
        <end position="452"/>
    </location>
</feature>
<accession>A0A8S3ZG05</accession>
<evidence type="ECO:0000256" key="4">
    <source>
        <dbReference type="ARBA" id="ARBA00022490"/>
    </source>
</evidence>
<comment type="subcellular location">
    <subcellularLocation>
        <location evidence="2">Cell membrane</location>
        <topology evidence="2">Single-pass membrane protein</topology>
    </subcellularLocation>
    <subcellularLocation>
        <location evidence="1">Cytoplasm</location>
        <location evidence="1">Cytoskeleton</location>
        <location evidence="1">Cilium basal body</location>
    </subcellularLocation>
</comment>
<evidence type="ECO:0000256" key="2">
    <source>
        <dbReference type="ARBA" id="ARBA00004162"/>
    </source>
</evidence>
<keyword evidence="3" id="KW-1003">Cell membrane</keyword>
<dbReference type="GO" id="GO:0098797">
    <property type="term" value="C:plasma membrane protein complex"/>
    <property type="evidence" value="ECO:0007669"/>
    <property type="project" value="TreeGrafter"/>
</dbReference>
<reference evidence="12" key="1">
    <citation type="submission" date="2021-04" db="EMBL/GenBank/DDBJ databases">
        <authorList>
            <consortium name="Molecular Ecology Group"/>
        </authorList>
    </citation>
    <scope>NUCLEOTIDE SEQUENCE</scope>
</reference>
<dbReference type="OrthoDB" id="6150348at2759"/>
<comment type="caution">
    <text evidence="12">The sequence shown here is derived from an EMBL/GenBank/DDBJ whole genome shotgun (WGS) entry which is preliminary data.</text>
</comment>
<dbReference type="EMBL" id="CAJHNH020002206">
    <property type="protein sequence ID" value="CAG5125921.1"/>
    <property type="molecule type" value="Genomic_DNA"/>
</dbReference>
<sequence>KLLSCQVAISDEQHEKILKEHEKQLVELENSLTLNRLKQKRLLEEKIIQRKAQQLEELQQKQSAELAKMKKVAVNNGEEDDEETYRKEMMLLKKHTEQQLALAQGLQLNIEQELKDVQTEMIRDRAIALKEQEERLSAFIATLQIRKAEEITQIEEQQKAIMKLKMGMMDDLSDRGILSTHGIKQILRNHEQEHDELNHKIEVERKINEEAFLLKYKQLLIQRQQSVIQNQKEEIDHFLKATANKASAKFKCALLKHKHAVELEKFRKKKKKKKKQTKNRESFRRDFEIQKWKAIQTKEIQLLSRLVKIGKFSRSVLLDVLHILFPGTTEETVTELLNQICQEDSSTNKKGDSSSVSTLADKISEIQYSQLSPLHSYSTIRSQKGYSSPYTSEEDGYSLFKLDRYHEEDEEVRLILGRAVSKNHSQSSSNYPGRLPPLQNQDKPASKKKKSFSEEVSKWKQIRYLSK</sequence>
<proteinExistence type="predicted"/>
<evidence type="ECO:0000313" key="13">
    <source>
        <dbReference type="Proteomes" id="UP000678393"/>
    </source>
</evidence>
<gene>
    <name evidence="12" type="ORF">CUNI_LOCUS11479</name>
</gene>
<feature type="coiled-coil region" evidence="10">
    <location>
        <begin position="11"/>
        <end position="72"/>
    </location>
</feature>
<evidence type="ECO:0000313" key="12">
    <source>
        <dbReference type="EMBL" id="CAG5125921.1"/>
    </source>
</evidence>
<evidence type="ECO:0000256" key="10">
    <source>
        <dbReference type="SAM" id="Coils"/>
    </source>
</evidence>
<dbReference type="AlphaFoldDB" id="A0A8S3ZG05"/>
<dbReference type="Proteomes" id="UP000678393">
    <property type="component" value="Unassembled WGS sequence"/>
</dbReference>
<dbReference type="PANTHER" id="PTHR16795:SF14">
    <property type="entry name" value="LIMBIN"/>
    <property type="match status" value="1"/>
</dbReference>
<dbReference type="GO" id="GO:0060170">
    <property type="term" value="C:ciliary membrane"/>
    <property type="evidence" value="ECO:0007669"/>
    <property type="project" value="TreeGrafter"/>
</dbReference>
<keyword evidence="7" id="KW-0472">Membrane</keyword>
<keyword evidence="4" id="KW-0963">Cytoplasm</keyword>
<feature type="non-terminal residue" evidence="12">
    <location>
        <position position="467"/>
    </location>
</feature>
<evidence type="ECO:0000256" key="8">
    <source>
        <dbReference type="ARBA" id="ARBA00023212"/>
    </source>
</evidence>